<dbReference type="InterPro" id="IPR021530">
    <property type="entry name" value="AllH-like"/>
</dbReference>
<dbReference type="Pfam" id="PF11392">
    <property type="entry name" value="AllH"/>
    <property type="match status" value="1"/>
</dbReference>
<dbReference type="Proteomes" id="UP001515683">
    <property type="component" value="Unassembled WGS sequence"/>
</dbReference>
<reference evidence="1 2" key="1">
    <citation type="journal article" date="2019" name="bioRxiv">
        <title>Bacteria contribute to plant secondary compound degradation in a generalist herbivore system.</title>
        <authorList>
            <person name="Francoeur C.B."/>
            <person name="Khadempour L."/>
            <person name="Moreira-Soto R.D."/>
            <person name="Gotting K."/>
            <person name="Book A.J."/>
            <person name="Pinto-Tomas A.A."/>
            <person name="Keefover-Ring K."/>
            <person name="Currie C.R."/>
        </authorList>
    </citation>
    <scope>NUCLEOTIDE SEQUENCE [LARGE SCALE GENOMIC DNA]</scope>
    <source>
        <strain evidence="1">Acro-835</strain>
    </source>
</reference>
<accession>A0ABX0RCF9</accession>
<gene>
    <name evidence="1" type="ORF">F3J40_14310</name>
</gene>
<dbReference type="EMBL" id="VWXF01000005">
    <property type="protein sequence ID" value="NIF22767.1"/>
    <property type="molecule type" value="Genomic_DNA"/>
</dbReference>
<name>A0ABX0RCF9_9GAMM</name>
<dbReference type="RefSeq" id="WP_167015602.1">
    <property type="nucleotide sequence ID" value="NZ_VWXF01000005.1"/>
</dbReference>
<sequence length="270" mass="30457">MFRRAVNLYQPQQQQLFTLLSQEYDNGPNSCRIATTHFNTLFRPGETVAFSPHGIAIGTDKWIDYTHCAIWHPPVISITREELNTVCWRSWQQLINSEIRYSNSLFKYRGDNLFHQQLATLLQQGRQAIITSIKNNLDPTPAMRSLIGLGIGLTPSGDDWLCGFSMIFFLPGHPGEKYRPFLIDALASGKPKTTLLSAITLEHHLQHRYREHVGEFITTLLSNNRQAIKPAIQKIKEIGSSSGCDMLCGIADACALTAEIGEHYVRQDSD</sequence>
<proteinExistence type="predicted"/>
<comment type="caution">
    <text evidence="1">The sequence shown here is derived from an EMBL/GenBank/DDBJ whole genome shotgun (WGS) entry which is preliminary data.</text>
</comment>
<evidence type="ECO:0000313" key="1">
    <source>
        <dbReference type="EMBL" id="NIF22767.1"/>
    </source>
</evidence>
<keyword evidence="2" id="KW-1185">Reference proteome</keyword>
<protein>
    <submittedName>
        <fullName evidence="1">DUF2877 domain-containing protein</fullName>
    </submittedName>
</protein>
<evidence type="ECO:0000313" key="2">
    <source>
        <dbReference type="Proteomes" id="UP001515683"/>
    </source>
</evidence>
<organism evidence="1 2">
    <name type="scientific">Candidatus Pantoea multigeneris</name>
    <dbReference type="NCBI Taxonomy" id="2608357"/>
    <lineage>
        <taxon>Bacteria</taxon>
        <taxon>Pseudomonadati</taxon>
        <taxon>Pseudomonadota</taxon>
        <taxon>Gammaproteobacteria</taxon>
        <taxon>Enterobacterales</taxon>
        <taxon>Erwiniaceae</taxon>
        <taxon>Pantoea</taxon>
    </lineage>
</organism>